<evidence type="ECO:0000313" key="1">
    <source>
        <dbReference type="EMBL" id="KAJ5502191.1"/>
    </source>
</evidence>
<protein>
    <submittedName>
        <fullName evidence="1">Uncharacterized protein</fullName>
    </submittedName>
</protein>
<gene>
    <name evidence="1" type="ORF">N7463_005065</name>
</gene>
<evidence type="ECO:0000313" key="2">
    <source>
        <dbReference type="Proteomes" id="UP001149954"/>
    </source>
</evidence>
<reference evidence="1" key="2">
    <citation type="journal article" date="2023" name="IMA Fungus">
        <title>Comparative genomic study of the Penicillium genus elucidates a diverse pangenome and 15 lateral gene transfer events.</title>
        <authorList>
            <person name="Petersen C."/>
            <person name="Sorensen T."/>
            <person name="Nielsen M.R."/>
            <person name="Sondergaard T.E."/>
            <person name="Sorensen J.L."/>
            <person name="Fitzpatrick D.A."/>
            <person name="Frisvad J.C."/>
            <person name="Nielsen K.L."/>
        </authorList>
    </citation>
    <scope>NUCLEOTIDE SEQUENCE</scope>
    <source>
        <strain evidence="1">IBT 29495</strain>
    </source>
</reference>
<dbReference type="Proteomes" id="UP001149954">
    <property type="component" value="Unassembled WGS sequence"/>
</dbReference>
<accession>A0A9X0C599</accession>
<keyword evidence="2" id="KW-1185">Reference proteome</keyword>
<comment type="caution">
    <text evidence="1">The sequence shown here is derived from an EMBL/GenBank/DDBJ whole genome shotgun (WGS) entry which is preliminary data.</text>
</comment>
<dbReference type="EMBL" id="JAPWDS010000003">
    <property type="protein sequence ID" value="KAJ5502191.1"/>
    <property type="molecule type" value="Genomic_DNA"/>
</dbReference>
<proteinExistence type="predicted"/>
<reference evidence="1" key="1">
    <citation type="submission" date="2022-12" db="EMBL/GenBank/DDBJ databases">
        <authorList>
            <person name="Petersen C."/>
        </authorList>
    </citation>
    <scope>NUCLEOTIDE SEQUENCE</scope>
    <source>
        <strain evidence="1">IBT 29495</strain>
    </source>
</reference>
<sequence length="144" mass="15762">MGHITLGLDHCAAVEVAAVEVAAVDDPSGGFVIDSGSAADDHMSRSVPCQLVKEHHNGPITGFQKWVLLKLDSPSDLLQRALKGGHVSSVVLARQATMSRKKYESSADQTLRYSGFDVNTVSRRQEWQEQADFKVDKPKTVNMR</sequence>
<name>A0A9X0C599_9EURO</name>
<organism evidence="1 2">
    <name type="scientific">Penicillium fimorum</name>
    <dbReference type="NCBI Taxonomy" id="1882269"/>
    <lineage>
        <taxon>Eukaryota</taxon>
        <taxon>Fungi</taxon>
        <taxon>Dikarya</taxon>
        <taxon>Ascomycota</taxon>
        <taxon>Pezizomycotina</taxon>
        <taxon>Eurotiomycetes</taxon>
        <taxon>Eurotiomycetidae</taxon>
        <taxon>Eurotiales</taxon>
        <taxon>Aspergillaceae</taxon>
        <taxon>Penicillium</taxon>
    </lineage>
</organism>
<dbReference type="AlphaFoldDB" id="A0A9X0C599"/>